<dbReference type="GO" id="GO:0005694">
    <property type="term" value="C:chromosome"/>
    <property type="evidence" value="ECO:0007669"/>
    <property type="project" value="TreeGrafter"/>
</dbReference>
<reference evidence="1" key="1">
    <citation type="submission" date="2015-07" db="EMBL/GenBank/DDBJ databases">
        <title>MeaNS - Measles Nucleotide Surveillance Program.</title>
        <authorList>
            <person name="Tran T."/>
            <person name="Druce J."/>
        </authorList>
    </citation>
    <scope>NUCLEOTIDE SEQUENCE</scope>
    <source>
        <strain evidence="1">UCB-OBI-ISO-001</strain>
        <tissue evidence="1">Gonad</tissue>
    </source>
</reference>
<dbReference type="PANTHER" id="PTHR31408:SF2">
    <property type="entry name" value="PROTEIN SPO16 HOMOLOG"/>
    <property type="match status" value="1"/>
</dbReference>
<dbReference type="PANTHER" id="PTHR31408">
    <property type="entry name" value="HYPOTHETICAL PROTEIN LOC689986"/>
    <property type="match status" value="1"/>
</dbReference>
<evidence type="ECO:0000313" key="1">
    <source>
        <dbReference type="EMBL" id="KOF82431.1"/>
    </source>
</evidence>
<name>A0A0L8GZE0_OCTBM</name>
<dbReference type="STRING" id="37653.A0A0L8GZE0"/>
<dbReference type="EMBL" id="KQ419763">
    <property type="protein sequence ID" value="KOF82431.1"/>
    <property type="molecule type" value="Genomic_DNA"/>
</dbReference>
<protein>
    <submittedName>
        <fullName evidence="1">Uncharacterized protein</fullName>
    </submittedName>
</protein>
<sequence>MNYQEDRREQSKPVIIHQSLSNSDIIALLRDSNYFIRFSSTVIKDSCIFPSSSVAFLIVDDVFNSRRQTCLPQSTRLASTNEQGEHNDSDRSTELLNRMEKFSRLHQRCFVILRYSVFDSFATESLQNIQLKFLESRLQVIPVLNDNGQSVVEAMLNIAKVMCKPVSEVLKERLESIQASFKSSVTLMHETLKMLDLSPEEINLVQDGIGSLKKLILATEQDLLDCGLSREVVVRIQRFFS</sequence>
<dbReference type="Pfam" id="PF15162">
    <property type="entry name" value="SCRE"/>
    <property type="match status" value="2"/>
</dbReference>
<dbReference type="GO" id="GO:0007131">
    <property type="term" value="P:reciprocal meiotic recombination"/>
    <property type="evidence" value="ECO:0007669"/>
    <property type="project" value="TreeGrafter"/>
</dbReference>
<accession>A0A0L8GZE0</accession>
<dbReference type="AlphaFoldDB" id="A0A0L8GZE0"/>
<proteinExistence type="predicted"/>
<organism evidence="1">
    <name type="scientific">Octopus bimaculoides</name>
    <name type="common">California two-spotted octopus</name>
    <dbReference type="NCBI Taxonomy" id="37653"/>
    <lineage>
        <taxon>Eukaryota</taxon>
        <taxon>Metazoa</taxon>
        <taxon>Spiralia</taxon>
        <taxon>Lophotrochozoa</taxon>
        <taxon>Mollusca</taxon>
        <taxon>Cephalopoda</taxon>
        <taxon>Coleoidea</taxon>
        <taxon>Octopodiformes</taxon>
        <taxon>Octopoda</taxon>
        <taxon>Incirrata</taxon>
        <taxon>Octopodidae</taxon>
        <taxon>Octopus</taxon>
    </lineage>
</organism>
<dbReference type="GO" id="GO:0007130">
    <property type="term" value="P:synaptonemal complex assembly"/>
    <property type="evidence" value="ECO:0007669"/>
    <property type="project" value="InterPro"/>
</dbReference>
<gene>
    <name evidence="1" type="ORF">OCBIM_22025289mg</name>
</gene>
<dbReference type="InterPro" id="IPR027857">
    <property type="entry name" value="SCRE"/>
</dbReference>